<evidence type="ECO:0000313" key="2">
    <source>
        <dbReference type="EMBL" id="EHB2512623.1"/>
    </source>
</evidence>
<dbReference type="EMBL" id="PQZD01000017">
    <property type="protein sequence ID" value="RTI46585.1"/>
    <property type="molecule type" value="Genomic_DNA"/>
</dbReference>
<evidence type="ECO:0000313" key="4">
    <source>
        <dbReference type="EMBL" id="OSY73990.1"/>
    </source>
</evidence>
<reference evidence="5" key="3">
    <citation type="journal article" date="2019" name="Appl. Environ. Microbiol.">
        <title>Population genetics and characterization of Campylobacter jejuni isolates in western jackdaws and game birds in Finland.</title>
        <authorList>
            <person name="Kovanen S."/>
            <person name="Rossi M."/>
            <person name="Pohja-Mykra M."/>
            <person name="Nieminen T."/>
            <person name="Raunio-Saarnisto M."/>
            <person name="Sauvala M."/>
            <person name="Fredriksson-Ahomaa M."/>
            <person name="Hanninen M.L."/>
            <person name="Kivisto R."/>
        </authorList>
    </citation>
    <scope>NUCLEOTIDE SEQUENCE</scope>
    <source>
        <strain evidence="5">SO-26</strain>
    </source>
</reference>
<reference evidence="3" key="5">
    <citation type="submission" date="2021-12" db="EMBL/GenBank/DDBJ databases">
        <title>Prevalence of phenicol resistance gene fexA in Campylobacter isolated from poultry supply chain.</title>
        <authorList>
            <person name="Tang B."/>
            <person name="Zheng X."/>
            <person name="Lin J."/>
            <person name="Lin R."/>
            <person name="Yang H."/>
            <person name="Shen Z."/>
            <person name="Xia F."/>
        </authorList>
    </citation>
    <scope>NUCLEOTIDE SEQUENCE</scope>
    <source>
        <strain evidence="3">CJHN2011004</strain>
    </source>
</reference>
<protein>
    <submittedName>
        <fullName evidence="2">Zinc ribbon-containing protein</fullName>
    </submittedName>
</protein>
<dbReference type="EMBL" id="AAYVUT010000021">
    <property type="protein sequence ID" value="EHB2512623.1"/>
    <property type="molecule type" value="Genomic_DNA"/>
</dbReference>
<dbReference type="Proteomes" id="UP001199644">
    <property type="component" value="Unassembled WGS sequence"/>
</dbReference>
<evidence type="ECO:0000313" key="6">
    <source>
        <dbReference type="Proteomes" id="UP000194235"/>
    </source>
</evidence>
<reference evidence="2" key="4">
    <citation type="submission" date="2021-02" db="EMBL/GenBank/DDBJ databases">
        <authorList>
            <consortium name="PulseNet: The National Subtyping Network for Foodborne Disease Surveillance"/>
        </authorList>
    </citation>
    <scope>NUCLEOTIDE SEQUENCE</scope>
    <source>
        <strain evidence="2">PNUSAC020384</strain>
    </source>
</reference>
<dbReference type="EMBL" id="JAJUOL010000016">
    <property type="protein sequence ID" value="MCH3852314.1"/>
    <property type="molecule type" value="Genomic_DNA"/>
</dbReference>
<evidence type="ECO:0000313" key="5">
    <source>
        <dbReference type="EMBL" id="RTI46585.1"/>
    </source>
</evidence>
<name>A0AAE8KCU3_CAMJU</name>
<evidence type="ECO:0000313" key="3">
    <source>
        <dbReference type="EMBL" id="MCH3852314.1"/>
    </source>
</evidence>
<proteinExistence type="predicted"/>
<organism evidence="5 7">
    <name type="scientific">Campylobacter jejuni</name>
    <dbReference type="NCBI Taxonomy" id="197"/>
    <lineage>
        <taxon>Bacteria</taxon>
        <taxon>Pseudomonadati</taxon>
        <taxon>Campylobacterota</taxon>
        <taxon>Epsilonproteobacteria</taxon>
        <taxon>Campylobacterales</taxon>
        <taxon>Campylobacteraceae</taxon>
        <taxon>Campylobacter</taxon>
    </lineage>
</organism>
<dbReference type="Proteomes" id="UP000735326">
    <property type="component" value="Unassembled WGS sequence"/>
</dbReference>
<reference evidence="5" key="2">
    <citation type="submission" date="2018-01" db="EMBL/GenBank/DDBJ databases">
        <authorList>
            <person name="Kovanen S."/>
            <person name="Nieminen T."/>
            <person name="Pohja-Mykra M."/>
            <person name="Raunio-Saarnisto M."/>
            <person name="Sauvala M."/>
            <person name="Fredriksson-Ahomaa M."/>
            <person name="Hanninen M.-L."/>
            <person name="Kivisto R."/>
        </authorList>
    </citation>
    <scope>NUCLEOTIDE SEQUENCE</scope>
    <source>
        <strain evidence="5">SO-26</strain>
    </source>
</reference>
<accession>A0AAE8KCU3</accession>
<dbReference type="RefSeq" id="WP_032581280.1">
    <property type="nucleotide sequence ID" value="NZ_CATQGG010000018.1"/>
</dbReference>
<evidence type="ECO:0000256" key="1">
    <source>
        <dbReference type="SAM" id="MobiDB-lite"/>
    </source>
</evidence>
<feature type="region of interest" description="Disordered" evidence="1">
    <location>
        <begin position="48"/>
        <end position="67"/>
    </location>
</feature>
<dbReference type="AlphaFoldDB" id="A0AAE8KCU3"/>
<reference evidence="4 6" key="1">
    <citation type="submission" date="2017-03" db="EMBL/GenBank/DDBJ databases">
        <title>Characterization of Campylobacter jejuni water isolates.</title>
        <authorList>
            <person name="Nilsson A."/>
            <person name="Skarp A."/>
            <person name="Johansson C."/>
            <person name="Kaden R."/>
            <person name="Engstrand L."/>
            <person name="Rautelin H."/>
        </authorList>
    </citation>
    <scope>NUCLEOTIDE SEQUENCE [LARGE SCALE GENOMIC DNA]</scope>
    <source>
        <strain evidence="4 6">VA12</strain>
    </source>
</reference>
<dbReference type="Proteomes" id="UP000287197">
    <property type="component" value="Unassembled WGS sequence"/>
</dbReference>
<gene>
    <name evidence="4" type="ORF">B5Y32_09225</name>
    <name evidence="5" type="ORF">C3I27_10030</name>
    <name evidence="2" type="ORF">JYC20_001831</name>
    <name evidence="3" type="ORF">LZC39_09440</name>
</gene>
<comment type="caution">
    <text evidence="5">The sequence shown here is derived from an EMBL/GenBank/DDBJ whole genome shotgun (WGS) entry which is preliminary data.</text>
</comment>
<dbReference type="Proteomes" id="UP000194235">
    <property type="component" value="Unassembled WGS sequence"/>
</dbReference>
<evidence type="ECO:0000313" key="7">
    <source>
        <dbReference type="Proteomes" id="UP000287197"/>
    </source>
</evidence>
<dbReference type="EMBL" id="NAAF01000032">
    <property type="protein sequence ID" value="OSY73990.1"/>
    <property type="molecule type" value="Genomic_DNA"/>
</dbReference>
<sequence length="67" mass="7519">MNKSYIPYGSDVSGGEFECVDCKRKITISSSDSLPPCPNFRKEPDKHKLKGWKNLTGRGDAKEDPYP</sequence>